<keyword evidence="6" id="KW-1185">Reference proteome</keyword>
<comment type="caution">
    <text evidence="5">The sequence shown here is derived from an EMBL/GenBank/DDBJ whole genome shotgun (WGS) entry which is preliminary data.</text>
</comment>
<reference evidence="5 6" key="1">
    <citation type="submission" date="2019-03" db="EMBL/GenBank/DDBJ databases">
        <title>Genomic Encyclopedia of Type Strains, Phase IV (KMG-IV): sequencing the most valuable type-strain genomes for metagenomic binning, comparative biology and taxonomic classification.</title>
        <authorList>
            <person name="Goeker M."/>
        </authorList>
    </citation>
    <scope>NUCLEOTIDE SEQUENCE [LARGE SCALE GENOMIC DNA]</scope>
    <source>
        <strain evidence="5 6">DSM 29481</strain>
    </source>
</reference>
<accession>A0A4R3TFL0</accession>
<evidence type="ECO:0000313" key="5">
    <source>
        <dbReference type="EMBL" id="TCU60149.1"/>
    </source>
</evidence>
<dbReference type="Pfam" id="PF00392">
    <property type="entry name" value="GntR"/>
    <property type="match status" value="1"/>
</dbReference>
<dbReference type="InterPro" id="IPR036388">
    <property type="entry name" value="WH-like_DNA-bd_sf"/>
</dbReference>
<dbReference type="InterPro" id="IPR036390">
    <property type="entry name" value="WH_DNA-bd_sf"/>
</dbReference>
<dbReference type="EMBL" id="SMBP01000008">
    <property type="protein sequence ID" value="TCU60149.1"/>
    <property type="molecule type" value="Genomic_DNA"/>
</dbReference>
<dbReference type="SUPFAM" id="SSF46785">
    <property type="entry name" value="Winged helix' DNA-binding domain"/>
    <property type="match status" value="2"/>
</dbReference>
<dbReference type="InterPro" id="IPR000524">
    <property type="entry name" value="Tscrpt_reg_HTH_GntR"/>
</dbReference>
<dbReference type="AlphaFoldDB" id="A0A4R3TFL0"/>
<dbReference type="PANTHER" id="PTHR43537:SF5">
    <property type="entry name" value="UXU OPERON TRANSCRIPTIONAL REGULATOR"/>
    <property type="match status" value="1"/>
</dbReference>
<sequence length="466" mass="54708">MYKDNGISELIYEYLHTCLSFNRYPYGTPFPSIHEIAMRFHVAKETVRKIYKRLACEGFIRMDERKQTISCYHKKEDTSYTLAYFHNCRYLYEDLLQSTSLLFSNIMQEAATALTKKDRQKILAILDDDQQYHLENITHICLIYLAKLHNELIISFFLQLIHFLRFPYLLHHDMINDLDFLFAEKTSILILKDKLTHYPNSPWKDTYINMPARYIHYFQAYLDAHPIQQQKSATIPFQWSLQHRHSQQCYSIATALLVKLDDAEYVEGTYLPSHHELVQSLQVSNSTIRRALDLLDGMGIIKTKKGKGRYVYTACNDCDITYERSSVQKMLKQYQQSLSFLELIVPAVITQLPMHATFDFTHLKQLVEKQEEYLMGYAILQQLLKVSELVVAKECIRTLYQIQLWGKQLSHVLQMQQHDKTITQYACSFMQAIEKQDYTTAAQSAYALFHAQSTATTTWLHAHLIK</sequence>
<dbReference type="PROSITE" id="PS50949">
    <property type="entry name" value="HTH_GNTR"/>
    <property type="match status" value="1"/>
</dbReference>
<dbReference type="CDD" id="cd07377">
    <property type="entry name" value="WHTH_GntR"/>
    <property type="match status" value="1"/>
</dbReference>
<name>A0A4R3TFL0_9FIRM</name>
<keyword evidence="1" id="KW-0805">Transcription regulation</keyword>
<dbReference type="GO" id="GO:0003700">
    <property type="term" value="F:DNA-binding transcription factor activity"/>
    <property type="evidence" value="ECO:0007669"/>
    <property type="project" value="InterPro"/>
</dbReference>
<evidence type="ECO:0000259" key="4">
    <source>
        <dbReference type="PROSITE" id="PS50949"/>
    </source>
</evidence>
<evidence type="ECO:0000256" key="3">
    <source>
        <dbReference type="ARBA" id="ARBA00023163"/>
    </source>
</evidence>
<proteinExistence type="predicted"/>
<evidence type="ECO:0000256" key="2">
    <source>
        <dbReference type="ARBA" id="ARBA00023125"/>
    </source>
</evidence>
<dbReference type="Gene3D" id="1.10.10.10">
    <property type="entry name" value="Winged helix-like DNA-binding domain superfamily/Winged helix DNA-binding domain"/>
    <property type="match status" value="2"/>
</dbReference>
<keyword evidence="3" id="KW-0804">Transcription</keyword>
<feature type="domain" description="HTH gntR-type" evidence="4">
    <location>
        <begin position="246"/>
        <end position="314"/>
    </location>
</feature>
<protein>
    <submittedName>
        <fullName evidence="5">Regulatory GntR family protein</fullName>
    </submittedName>
</protein>
<gene>
    <name evidence="5" type="ORF">EDD61_1087</name>
</gene>
<organism evidence="5 6">
    <name type="scientific">Longicatena caecimuris</name>
    <dbReference type="NCBI Taxonomy" id="1796635"/>
    <lineage>
        <taxon>Bacteria</taxon>
        <taxon>Bacillati</taxon>
        <taxon>Bacillota</taxon>
        <taxon>Erysipelotrichia</taxon>
        <taxon>Erysipelotrichales</taxon>
        <taxon>Erysipelotrichaceae</taxon>
        <taxon>Longicatena</taxon>
    </lineage>
</organism>
<keyword evidence="2" id="KW-0238">DNA-binding</keyword>
<dbReference type="SMART" id="SM00345">
    <property type="entry name" value="HTH_GNTR"/>
    <property type="match status" value="2"/>
</dbReference>
<evidence type="ECO:0000313" key="6">
    <source>
        <dbReference type="Proteomes" id="UP000295773"/>
    </source>
</evidence>
<dbReference type="RefSeq" id="WP_132224534.1">
    <property type="nucleotide sequence ID" value="NZ_JANKBG010000008.1"/>
</dbReference>
<dbReference type="Proteomes" id="UP000295773">
    <property type="component" value="Unassembled WGS sequence"/>
</dbReference>
<evidence type="ECO:0000256" key="1">
    <source>
        <dbReference type="ARBA" id="ARBA00023015"/>
    </source>
</evidence>
<dbReference type="PANTHER" id="PTHR43537">
    <property type="entry name" value="TRANSCRIPTIONAL REGULATOR, GNTR FAMILY"/>
    <property type="match status" value="1"/>
</dbReference>
<dbReference type="GO" id="GO:0003677">
    <property type="term" value="F:DNA binding"/>
    <property type="evidence" value="ECO:0007669"/>
    <property type="project" value="UniProtKB-KW"/>
</dbReference>